<feature type="domain" description="Aminoglycoside phosphotransferase" evidence="3">
    <location>
        <begin position="54"/>
        <end position="160"/>
    </location>
</feature>
<protein>
    <recommendedName>
        <fullName evidence="6">Aminoglycoside phosphotransferase domain-containing protein</fullName>
    </recommendedName>
</protein>
<dbReference type="InterPro" id="IPR002575">
    <property type="entry name" value="Aminoglycoside_PTrfase"/>
</dbReference>
<dbReference type="Proteomes" id="UP000501648">
    <property type="component" value="Chromosome"/>
</dbReference>
<evidence type="ECO:0000313" key="4">
    <source>
        <dbReference type="EMBL" id="QJP98936.1"/>
    </source>
</evidence>
<organism evidence="4 5">
    <name type="scientific">Herbaspirillum rubrisubalbicans Os34</name>
    <dbReference type="NCBI Taxonomy" id="1235827"/>
    <lineage>
        <taxon>Bacteria</taxon>
        <taxon>Pseudomonadati</taxon>
        <taxon>Pseudomonadota</taxon>
        <taxon>Betaproteobacteria</taxon>
        <taxon>Burkholderiales</taxon>
        <taxon>Oxalobacteraceae</taxon>
        <taxon>Herbaspirillum</taxon>
    </lineage>
</organism>
<reference evidence="4 5" key="1">
    <citation type="journal article" date="2012" name="J. Bacteriol.">
        <title>Genome sequence of the pathogenic Herbaspirillum seropedicae strain Os34, isolated from rice roots.</title>
        <authorList>
            <person name="Ye W."/>
            <person name="Ye S."/>
            <person name="Liu J."/>
            <person name="Chang S."/>
            <person name="Chen M."/>
            <person name="Zhu B."/>
            <person name="Guo L."/>
            <person name="An Q."/>
        </authorList>
    </citation>
    <scope>NUCLEOTIDE SEQUENCE [LARGE SCALE GENOMIC DNA]</scope>
    <source>
        <strain evidence="4 5">Os34</strain>
    </source>
</reference>
<dbReference type="Gene3D" id="3.30.70.920">
    <property type="match status" value="1"/>
</dbReference>
<dbReference type="GO" id="GO:0019202">
    <property type="term" value="F:amino acid kinase activity"/>
    <property type="evidence" value="ECO:0007669"/>
    <property type="project" value="TreeGrafter"/>
</dbReference>
<evidence type="ECO:0000259" key="2">
    <source>
        <dbReference type="Pfam" id="PF01037"/>
    </source>
</evidence>
<dbReference type="InterPro" id="IPR011008">
    <property type="entry name" value="Dimeric_a/b-barrel"/>
</dbReference>
<dbReference type="PANTHER" id="PTHR21064:SF6">
    <property type="entry name" value="AMINOGLYCOSIDE PHOSPHOTRANSFERASE DOMAIN-CONTAINING PROTEIN"/>
    <property type="match status" value="1"/>
</dbReference>
<evidence type="ECO:0000256" key="1">
    <source>
        <dbReference type="ARBA" id="ARBA00038240"/>
    </source>
</evidence>
<evidence type="ECO:0000259" key="3">
    <source>
        <dbReference type="Pfam" id="PF01636"/>
    </source>
</evidence>
<sequence>MMQVQAPLATTALNTAAPDLALPELEQLAATFYGIEGRARALASERDQNCCIQCTDGTQYVLKISNPSEDVVVVNFQIAALDHIAAVAPDLPTPRVVRTLDGRTTVPLRMQDGSICTVRMLTYLDGVQIKGTVHTSGQRIAMGRSLAQLDLALRDFSHPAAHHDLLWNVSTAPAKYQEIVECYNVSGGYDYLLKIIASTVSAFQELMERLLEDEIGIEKFASRIVLRHPFAQRVAPVAVIATGKSSWK</sequence>
<dbReference type="InterPro" id="IPR011009">
    <property type="entry name" value="Kinase-like_dom_sf"/>
</dbReference>
<name>A0A6M3ZJY4_9BURK</name>
<dbReference type="SUPFAM" id="SSF54909">
    <property type="entry name" value="Dimeric alpha+beta barrel"/>
    <property type="match status" value="1"/>
</dbReference>
<evidence type="ECO:0008006" key="6">
    <source>
        <dbReference type="Google" id="ProtNLM"/>
    </source>
</evidence>
<dbReference type="RefSeq" id="WP_017451864.1">
    <property type="nucleotide sequence ID" value="NZ_CP008956.1"/>
</dbReference>
<dbReference type="Pfam" id="PF01636">
    <property type="entry name" value="APH"/>
    <property type="match status" value="1"/>
</dbReference>
<dbReference type="InterPro" id="IPR050249">
    <property type="entry name" value="Pseudomonas-type_ThrB"/>
</dbReference>
<dbReference type="PANTHER" id="PTHR21064">
    <property type="entry name" value="AMINOGLYCOSIDE PHOSPHOTRANSFERASE DOMAIN-CONTAINING PROTEIN-RELATED"/>
    <property type="match status" value="1"/>
</dbReference>
<dbReference type="Pfam" id="PF01037">
    <property type="entry name" value="AsnC_trans_reg"/>
    <property type="match status" value="1"/>
</dbReference>
<accession>A0A6M3ZJY4</accession>
<gene>
    <name evidence="4" type="ORF">C798_01430</name>
</gene>
<dbReference type="EMBL" id="CP008956">
    <property type="protein sequence ID" value="QJP98936.1"/>
    <property type="molecule type" value="Genomic_DNA"/>
</dbReference>
<proteinExistence type="inferred from homology"/>
<evidence type="ECO:0000313" key="5">
    <source>
        <dbReference type="Proteomes" id="UP000501648"/>
    </source>
</evidence>
<feature type="domain" description="Transcription regulator AsnC/Lrp ligand binding" evidence="2">
    <location>
        <begin position="170"/>
        <end position="227"/>
    </location>
</feature>
<dbReference type="AlphaFoldDB" id="A0A6M3ZJY4"/>
<dbReference type="SUPFAM" id="SSF56112">
    <property type="entry name" value="Protein kinase-like (PK-like)"/>
    <property type="match status" value="1"/>
</dbReference>
<comment type="similarity">
    <text evidence="1">Belongs to the pseudomonas-type ThrB family.</text>
</comment>
<dbReference type="InterPro" id="IPR019887">
    <property type="entry name" value="Tscrpt_reg_AsnC/Lrp_C"/>
</dbReference>